<evidence type="ECO:0000256" key="2">
    <source>
        <dbReference type="SAM" id="Phobius"/>
    </source>
</evidence>
<feature type="region of interest" description="Disordered" evidence="1">
    <location>
        <begin position="77"/>
        <end position="123"/>
    </location>
</feature>
<organism evidence="3 4">
    <name type="scientific">Penicillium coprophilum</name>
    <dbReference type="NCBI Taxonomy" id="36646"/>
    <lineage>
        <taxon>Eukaryota</taxon>
        <taxon>Fungi</taxon>
        <taxon>Dikarya</taxon>
        <taxon>Ascomycota</taxon>
        <taxon>Pezizomycotina</taxon>
        <taxon>Eurotiomycetes</taxon>
        <taxon>Eurotiomycetidae</taxon>
        <taxon>Eurotiales</taxon>
        <taxon>Aspergillaceae</taxon>
        <taxon>Penicillium</taxon>
    </lineage>
</organism>
<dbReference type="AlphaFoldDB" id="A0A1V6UI71"/>
<evidence type="ECO:0000313" key="4">
    <source>
        <dbReference type="Proteomes" id="UP000191500"/>
    </source>
</evidence>
<protein>
    <submittedName>
        <fullName evidence="3">Uncharacterized protein</fullName>
    </submittedName>
</protein>
<comment type="caution">
    <text evidence="3">The sequence shown here is derived from an EMBL/GenBank/DDBJ whole genome shotgun (WGS) entry which is preliminary data.</text>
</comment>
<keyword evidence="2" id="KW-0812">Transmembrane</keyword>
<keyword evidence="2" id="KW-0472">Membrane</keyword>
<evidence type="ECO:0000256" key="1">
    <source>
        <dbReference type="SAM" id="MobiDB-lite"/>
    </source>
</evidence>
<dbReference type="EMBL" id="MDDG01000009">
    <property type="protein sequence ID" value="OQE37949.1"/>
    <property type="molecule type" value="Genomic_DNA"/>
</dbReference>
<proteinExistence type="predicted"/>
<sequence length="174" mass="19462">MEKVSKKVSIETQNPLRQNAPSPLHADTHKEVAVSPRPNIGHSMNKDSTLEVNDRDCTLEFSDRNCDLELNQFADDKHTEKQVEAGVGASAPATDKNETDANGRQSAADKKQDPESQSVTETVRRQRYRRREWIIAGSVFAAVILLVVIIVPSVIFGTRHYKPHYEPPSNPYIA</sequence>
<accession>A0A1V6UI71</accession>
<feature type="region of interest" description="Disordered" evidence="1">
    <location>
        <begin position="1"/>
        <end position="52"/>
    </location>
</feature>
<keyword evidence="4" id="KW-1185">Reference proteome</keyword>
<dbReference type="Proteomes" id="UP000191500">
    <property type="component" value="Unassembled WGS sequence"/>
</dbReference>
<evidence type="ECO:0000313" key="3">
    <source>
        <dbReference type="EMBL" id="OQE37949.1"/>
    </source>
</evidence>
<reference evidence="4" key="1">
    <citation type="journal article" date="2017" name="Nat. Microbiol.">
        <title>Global analysis of biosynthetic gene clusters reveals vast potential of secondary metabolite production in Penicillium species.</title>
        <authorList>
            <person name="Nielsen J.C."/>
            <person name="Grijseels S."/>
            <person name="Prigent S."/>
            <person name="Ji B."/>
            <person name="Dainat J."/>
            <person name="Nielsen K.F."/>
            <person name="Frisvad J.C."/>
            <person name="Workman M."/>
            <person name="Nielsen J."/>
        </authorList>
    </citation>
    <scope>NUCLEOTIDE SEQUENCE [LARGE SCALE GENOMIC DNA]</scope>
    <source>
        <strain evidence="4">IBT 31321</strain>
    </source>
</reference>
<gene>
    <name evidence="3" type="ORF">PENCOP_c009G08132</name>
</gene>
<name>A0A1V6UI71_9EURO</name>
<feature type="compositionally biased region" description="Basic and acidic residues" evidence="1">
    <location>
        <begin position="95"/>
        <end position="114"/>
    </location>
</feature>
<feature type="compositionally biased region" description="Polar residues" evidence="1">
    <location>
        <begin position="10"/>
        <end position="21"/>
    </location>
</feature>
<feature type="transmembrane region" description="Helical" evidence="2">
    <location>
        <begin position="133"/>
        <end position="156"/>
    </location>
</feature>
<keyword evidence="2" id="KW-1133">Transmembrane helix</keyword>